<evidence type="ECO:0000313" key="2">
    <source>
        <dbReference type="EMBL" id="MBC8557312.1"/>
    </source>
</evidence>
<dbReference type="PANTHER" id="PTHR40114:SF1">
    <property type="entry name" value="SLR0698 PROTEIN"/>
    <property type="match status" value="1"/>
</dbReference>
<comment type="caution">
    <text evidence="2">The sequence shown here is derived from an EMBL/GenBank/DDBJ whole genome shotgun (WGS) entry which is preliminary data.</text>
</comment>
<gene>
    <name evidence="2" type="ORF">H8700_06295</name>
</gene>
<evidence type="ECO:0000313" key="3">
    <source>
        <dbReference type="Proteomes" id="UP000637513"/>
    </source>
</evidence>
<name>A0ABR7MU25_9FIRM</name>
<dbReference type="InterPro" id="IPR023577">
    <property type="entry name" value="CYTH_domain"/>
</dbReference>
<dbReference type="PIRSF" id="PIRSF016487">
    <property type="entry name" value="CYTH_UCP016487"/>
    <property type="match status" value="1"/>
</dbReference>
<feature type="domain" description="CYTH" evidence="1">
    <location>
        <begin position="1"/>
        <end position="152"/>
    </location>
</feature>
<protein>
    <submittedName>
        <fullName evidence="2">CYTH domain-containing protein</fullName>
    </submittedName>
</protein>
<dbReference type="Gene3D" id="2.40.320.10">
    <property type="entry name" value="Hypothetical Protein Pfu-838710-001"/>
    <property type="match status" value="1"/>
</dbReference>
<proteinExistence type="predicted"/>
<dbReference type="SUPFAM" id="SSF55154">
    <property type="entry name" value="CYTH-like phosphatases"/>
    <property type="match status" value="1"/>
</dbReference>
<reference evidence="2 3" key="1">
    <citation type="submission" date="2020-08" db="EMBL/GenBank/DDBJ databases">
        <title>Genome public.</title>
        <authorList>
            <person name="Liu C."/>
            <person name="Sun Q."/>
        </authorList>
    </citation>
    <scope>NUCLEOTIDE SEQUENCE [LARGE SCALE GENOMIC DNA]</scope>
    <source>
        <strain evidence="2 3">BX3</strain>
    </source>
</reference>
<dbReference type="PROSITE" id="PS51707">
    <property type="entry name" value="CYTH"/>
    <property type="match status" value="1"/>
</dbReference>
<dbReference type="InterPro" id="IPR012042">
    <property type="entry name" value="NeuTTM/CthTTM-like"/>
</dbReference>
<organism evidence="2 3">
    <name type="scientific">Jutongia hominis</name>
    <dbReference type="NCBI Taxonomy" id="2763664"/>
    <lineage>
        <taxon>Bacteria</taxon>
        <taxon>Bacillati</taxon>
        <taxon>Bacillota</taxon>
        <taxon>Clostridia</taxon>
        <taxon>Lachnospirales</taxon>
        <taxon>Lachnospiraceae</taxon>
        <taxon>Jutongia</taxon>
    </lineage>
</organism>
<dbReference type="CDD" id="cd07761">
    <property type="entry name" value="CYTH-like_CthTTM-like"/>
    <property type="match status" value="1"/>
</dbReference>
<dbReference type="InterPro" id="IPR033469">
    <property type="entry name" value="CYTH-like_dom_sf"/>
</dbReference>
<dbReference type="PANTHER" id="PTHR40114">
    <property type="entry name" value="SLR0698 PROTEIN"/>
    <property type="match status" value="1"/>
</dbReference>
<evidence type="ECO:0000259" key="1">
    <source>
        <dbReference type="PROSITE" id="PS51707"/>
    </source>
</evidence>
<dbReference type="Proteomes" id="UP000637513">
    <property type="component" value="Unassembled WGS sequence"/>
</dbReference>
<accession>A0ABR7MU25</accession>
<dbReference type="RefSeq" id="WP_249304384.1">
    <property type="nucleotide sequence ID" value="NZ_JACRSW010000027.1"/>
</dbReference>
<dbReference type="EMBL" id="JACRSW010000027">
    <property type="protein sequence ID" value="MBC8557312.1"/>
    <property type="molecule type" value="Genomic_DNA"/>
</dbReference>
<sequence length="160" mass="18929">MEIEKKFQIKRLPEQLEQYPKKEIEQGYLCINPVVRIRKSNEEYILTYKARAQAAVKDMHINREVEVSLTKEGYLHLREKIDHNLIEKTRYLIRLEDGHMAELDRFHGKLEGLCFVEVEFASEQDADSFIPPAWFGENVSKDKRYTNSFLSQCDSLDVFQ</sequence>
<dbReference type="SMART" id="SM01118">
    <property type="entry name" value="CYTH"/>
    <property type="match status" value="1"/>
</dbReference>
<keyword evidence="3" id="KW-1185">Reference proteome</keyword>